<name>A0AAJ1Y7A5_SERFO</name>
<reference evidence="1" key="1">
    <citation type="submission" date="2023-08" db="EMBL/GenBank/DDBJ databases">
        <title>The Comparative Genomic Analysis of Yersiniaceae from Polar Regions.</title>
        <authorList>
            <person name="Goncharov A."/>
            <person name="Aslanov B."/>
            <person name="Kolodzhieva V."/>
            <person name="Azarov D."/>
            <person name="Mochov A."/>
            <person name="Lebedeva E."/>
        </authorList>
    </citation>
    <scope>NUCLEOTIDE SEQUENCE</scope>
    <source>
        <strain evidence="1">Vf</strain>
    </source>
</reference>
<organism evidence="1 2">
    <name type="scientific">Serratia fonticola</name>
    <dbReference type="NCBI Taxonomy" id="47917"/>
    <lineage>
        <taxon>Bacteria</taxon>
        <taxon>Pseudomonadati</taxon>
        <taxon>Pseudomonadota</taxon>
        <taxon>Gammaproteobacteria</taxon>
        <taxon>Enterobacterales</taxon>
        <taxon>Yersiniaceae</taxon>
        <taxon>Serratia</taxon>
    </lineage>
</organism>
<sequence length="204" mass="22616">MTALTVDWATHKAAAHACLNWHYAKAVPVGKLVKVGAWEDGQFIGVVIFSRGANNHIGQPYSLKQDQVCELTRVALREHQSPVSQILAKAIKFLATVCPGLRLIVSYADKDQNHHGGIYQATNWIYEGLVGAGTLGAFIVKGKKVHPRSVAAKGVKQNIDAVRQHLDPNAQEFKTSGKHKYLMPLDKKMKKILIVRHKPYPKRV</sequence>
<dbReference type="Proteomes" id="UP001224622">
    <property type="component" value="Unassembled WGS sequence"/>
</dbReference>
<dbReference type="InterPro" id="IPR057895">
    <property type="entry name" value="Mom"/>
</dbReference>
<proteinExistence type="predicted"/>
<protein>
    <submittedName>
        <fullName evidence="1">Protein Mom</fullName>
    </submittedName>
</protein>
<dbReference type="EMBL" id="JAVIGA010000001">
    <property type="protein sequence ID" value="MDQ9125008.1"/>
    <property type="molecule type" value="Genomic_DNA"/>
</dbReference>
<dbReference type="AlphaFoldDB" id="A0AAJ1Y7A5"/>
<accession>A0AAJ1Y7A5</accession>
<gene>
    <name evidence="1" type="ORF">RDT67_01055</name>
</gene>
<dbReference type="Pfam" id="PF25680">
    <property type="entry name" value="Mom"/>
    <property type="match status" value="1"/>
</dbReference>
<evidence type="ECO:0000313" key="2">
    <source>
        <dbReference type="Proteomes" id="UP001224622"/>
    </source>
</evidence>
<comment type="caution">
    <text evidence="1">The sequence shown here is derived from an EMBL/GenBank/DDBJ whole genome shotgun (WGS) entry which is preliminary data.</text>
</comment>
<dbReference type="RefSeq" id="WP_309046453.1">
    <property type="nucleotide sequence ID" value="NZ_JAVIGA010000001.1"/>
</dbReference>
<evidence type="ECO:0000313" key="1">
    <source>
        <dbReference type="EMBL" id="MDQ9125008.1"/>
    </source>
</evidence>